<accession>C9MZ31</accession>
<dbReference type="Proteomes" id="UP000006233">
    <property type="component" value="Unassembled WGS sequence"/>
</dbReference>
<evidence type="ECO:0000313" key="1">
    <source>
        <dbReference type="EMBL" id="EEX73106.1"/>
    </source>
</evidence>
<dbReference type="EMBL" id="ACVB02000035">
    <property type="protein sequence ID" value="EEX73106.1"/>
    <property type="molecule type" value="Genomic_DNA"/>
</dbReference>
<gene>
    <name evidence="2" type="ORF">GCWU000323_01826</name>
    <name evidence="1" type="ORF">GCWU000323_02875</name>
</gene>
<dbReference type="HOGENOM" id="CLU_2142793_0_0_0"/>
<sequence>MIPPERPCGIPSTAYRTLSYQACRHASAASVYVLAPLHLRRRYSRPVSCYALFQGMAASKPTSWLSVNIHLLSHLDIIRDLSWRSGLFPSRPRTLSSADSLLTINIWYSKFA</sequence>
<evidence type="ECO:0000313" key="3">
    <source>
        <dbReference type="Proteomes" id="UP000006233"/>
    </source>
</evidence>
<dbReference type="AlphaFoldDB" id="C9MZ31"/>
<protein>
    <submittedName>
        <fullName evidence="2">Uncharacterized protein</fullName>
    </submittedName>
</protein>
<name>C9MZ31_9FUSO</name>
<reference evidence="2 3" key="1">
    <citation type="submission" date="2009-09" db="EMBL/GenBank/DDBJ databases">
        <authorList>
            <person name="Weinstock G."/>
            <person name="Sodergren E."/>
            <person name="Clifton S."/>
            <person name="Fulton L."/>
            <person name="Fulton B."/>
            <person name="Courtney L."/>
            <person name="Fronick C."/>
            <person name="Harrison M."/>
            <person name="Strong C."/>
            <person name="Farmer C."/>
            <person name="Delahaunty K."/>
            <person name="Markovic C."/>
            <person name="Hall O."/>
            <person name="Minx P."/>
            <person name="Tomlinson C."/>
            <person name="Mitreva M."/>
            <person name="Nelson J."/>
            <person name="Hou S."/>
            <person name="Wollam A."/>
            <person name="Pepin K.H."/>
            <person name="Johnson M."/>
            <person name="Bhonagiri V."/>
            <person name="Nash W.E."/>
            <person name="Warren W."/>
            <person name="Chinwalla A."/>
            <person name="Mardis E.R."/>
            <person name="Wilson R.K."/>
        </authorList>
    </citation>
    <scope>NUCLEOTIDE SEQUENCE [LARGE SCALE GENOMIC DNA]</scope>
    <source>
        <strain evidence="2 3">F0254</strain>
    </source>
</reference>
<evidence type="ECO:0000313" key="2">
    <source>
        <dbReference type="EMBL" id="EEX74125.1"/>
    </source>
</evidence>
<comment type="caution">
    <text evidence="2">The sequence shown here is derived from an EMBL/GenBank/DDBJ whole genome shotgun (WGS) entry which is preliminary data.</text>
</comment>
<proteinExistence type="predicted"/>
<dbReference type="EMBL" id="ACVB02000015">
    <property type="protein sequence ID" value="EEX74125.1"/>
    <property type="molecule type" value="Genomic_DNA"/>
</dbReference>
<organism evidence="2 3">
    <name type="scientific">Leptotrichia hofstadii F0254</name>
    <dbReference type="NCBI Taxonomy" id="634994"/>
    <lineage>
        <taxon>Bacteria</taxon>
        <taxon>Fusobacteriati</taxon>
        <taxon>Fusobacteriota</taxon>
        <taxon>Fusobacteriia</taxon>
        <taxon>Fusobacteriales</taxon>
        <taxon>Leptotrichiaceae</taxon>
        <taxon>Leptotrichia</taxon>
    </lineage>
</organism>